<dbReference type="EMBL" id="PQXN01000028">
    <property type="protein sequence ID" value="TGO61324.1"/>
    <property type="molecule type" value="Genomic_DNA"/>
</dbReference>
<keyword evidence="2" id="KW-1133">Transmembrane helix</keyword>
<gene>
    <name evidence="3" type="ORF">BCON_0028g00410</name>
</gene>
<reference evidence="3 4" key="1">
    <citation type="submission" date="2017-12" db="EMBL/GenBank/DDBJ databases">
        <title>Comparative genomics of Botrytis spp.</title>
        <authorList>
            <person name="Valero-Jimenez C.A."/>
            <person name="Tapia P."/>
            <person name="Veloso J."/>
            <person name="Silva-Moreno E."/>
            <person name="Staats M."/>
            <person name="Valdes J.H."/>
            <person name="Van Kan J.A.L."/>
        </authorList>
    </citation>
    <scope>NUCLEOTIDE SEQUENCE [LARGE SCALE GENOMIC DNA]</scope>
    <source>
        <strain evidence="3 4">MUCL11595</strain>
    </source>
</reference>
<accession>A0A4Z1ILB0</accession>
<evidence type="ECO:0000256" key="2">
    <source>
        <dbReference type="SAM" id="Phobius"/>
    </source>
</evidence>
<dbReference type="Proteomes" id="UP000297527">
    <property type="component" value="Unassembled WGS sequence"/>
</dbReference>
<feature type="region of interest" description="Disordered" evidence="1">
    <location>
        <begin position="53"/>
        <end position="72"/>
    </location>
</feature>
<feature type="transmembrane region" description="Helical" evidence="2">
    <location>
        <begin position="21"/>
        <end position="48"/>
    </location>
</feature>
<dbReference type="AlphaFoldDB" id="A0A4Z1ILB0"/>
<keyword evidence="2" id="KW-0472">Membrane</keyword>
<evidence type="ECO:0000313" key="3">
    <source>
        <dbReference type="EMBL" id="TGO61324.1"/>
    </source>
</evidence>
<evidence type="ECO:0000256" key="1">
    <source>
        <dbReference type="SAM" id="MobiDB-lite"/>
    </source>
</evidence>
<keyword evidence="2" id="KW-0812">Transmembrane</keyword>
<organism evidence="3 4">
    <name type="scientific">Botryotinia convoluta</name>
    <dbReference type="NCBI Taxonomy" id="54673"/>
    <lineage>
        <taxon>Eukaryota</taxon>
        <taxon>Fungi</taxon>
        <taxon>Dikarya</taxon>
        <taxon>Ascomycota</taxon>
        <taxon>Pezizomycotina</taxon>
        <taxon>Leotiomycetes</taxon>
        <taxon>Helotiales</taxon>
        <taxon>Sclerotiniaceae</taxon>
        <taxon>Botryotinia</taxon>
    </lineage>
</organism>
<name>A0A4Z1ILB0_9HELO</name>
<keyword evidence="4" id="KW-1185">Reference proteome</keyword>
<proteinExistence type="predicted"/>
<evidence type="ECO:0000313" key="4">
    <source>
        <dbReference type="Proteomes" id="UP000297527"/>
    </source>
</evidence>
<sequence length="72" mass="7398">MSTKKKGREKKRTQNKEGFEPTTFIGLHCAVAAAAAAVAIAFTVVAVVGLDAGGSGGSGDSRVKSKQHIVQQ</sequence>
<comment type="caution">
    <text evidence="3">The sequence shown here is derived from an EMBL/GenBank/DDBJ whole genome shotgun (WGS) entry which is preliminary data.</text>
</comment>
<protein>
    <submittedName>
        <fullName evidence="3">Uncharacterized protein</fullName>
    </submittedName>
</protein>